<evidence type="ECO:0000313" key="2">
    <source>
        <dbReference type="EMBL" id="CAD8052779.1"/>
    </source>
</evidence>
<evidence type="ECO:0008006" key="4">
    <source>
        <dbReference type="Google" id="ProtNLM"/>
    </source>
</evidence>
<proteinExistence type="inferred from homology"/>
<evidence type="ECO:0000313" key="3">
    <source>
        <dbReference type="Proteomes" id="UP000692954"/>
    </source>
</evidence>
<dbReference type="Proteomes" id="UP000692954">
    <property type="component" value="Unassembled WGS sequence"/>
</dbReference>
<sequence>MSNENAVIIDNGSYECKAQIANKDFSRQQLRSMVKEPKKGSYECTAFIQETFSLKYPFENGFVVDMDIMEKIWDQILINVVGSNQDQYPVILSVAQAQPKKFKEKAIQLFFESYDVSSFYLISGATLQLYNRGKFTGVVVDSGYGITQSTPIFDGFSLPHTICKNNVSGSALTEYFIRIMTELGVYFNSYSEQNIANQIKEQFCYVSENYEVEIEKFNHCLPHELPDGNCIQIRDQRIRCPELLFQPLLIGLNQPGIHELIIQSIKKSDLDLRKYLFQNIILVGGTTQLLGFNQRLINELTKLTPLSIKPKMDDSSDKIFSVLDGAKLLLGISSFQSMWIERSLYDEYGPSIVNRYCWG</sequence>
<keyword evidence="3" id="KW-1185">Reference proteome</keyword>
<dbReference type="PANTHER" id="PTHR11937">
    <property type="entry name" value="ACTIN"/>
    <property type="match status" value="1"/>
</dbReference>
<organism evidence="2 3">
    <name type="scientific">Paramecium sonneborni</name>
    <dbReference type="NCBI Taxonomy" id="65129"/>
    <lineage>
        <taxon>Eukaryota</taxon>
        <taxon>Sar</taxon>
        <taxon>Alveolata</taxon>
        <taxon>Ciliophora</taxon>
        <taxon>Intramacronucleata</taxon>
        <taxon>Oligohymenophorea</taxon>
        <taxon>Peniculida</taxon>
        <taxon>Parameciidae</taxon>
        <taxon>Paramecium</taxon>
    </lineage>
</organism>
<reference evidence="2" key="1">
    <citation type="submission" date="2021-01" db="EMBL/GenBank/DDBJ databases">
        <authorList>
            <consortium name="Genoscope - CEA"/>
            <person name="William W."/>
        </authorList>
    </citation>
    <scope>NUCLEOTIDE SEQUENCE</scope>
</reference>
<gene>
    <name evidence="2" type="ORF">PSON_ATCC_30995.1.T0070003</name>
</gene>
<dbReference type="InterPro" id="IPR004000">
    <property type="entry name" value="Actin"/>
</dbReference>
<name>A0A8S1KC65_9CILI</name>
<dbReference type="SMART" id="SM00268">
    <property type="entry name" value="ACTIN"/>
    <property type="match status" value="1"/>
</dbReference>
<accession>A0A8S1KC65</accession>
<evidence type="ECO:0000256" key="1">
    <source>
        <dbReference type="RuleBase" id="RU000487"/>
    </source>
</evidence>
<dbReference type="AlphaFoldDB" id="A0A8S1KC65"/>
<comment type="similarity">
    <text evidence="1">Belongs to the actin family.</text>
</comment>
<dbReference type="Pfam" id="PF00022">
    <property type="entry name" value="Actin"/>
    <property type="match status" value="1"/>
</dbReference>
<protein>
    <recommendedName>
        <fullName evidence="4">Actin</fullName>
    </recommendedName>
</protein>
<comment type="caution">
    <text evidence="2">The sequence shown here is derived from an EMBL/GenBank/DDBJ whole genome shotgun (WGS) entry which is preliminary data.</text>
</comment>
<dbReference type="EMBL" id="CAJJDN010000007">
    <property type="protein sequence ID" value="CAD8052779.1"/>
    <property type="molecule type" value="Genomic_DNA"/>
</dbReference>